<keyword evidence="6 9" id="KW-1133">Transmembrane helix</keyword>
<dbReference type="RefSeq" id="YP_009968296.1">
    <property type="nucleotide sequence ID" value="NC_051883.1"/>
</dbReference>
<geneLocation type="chloroplast" evidence="11"/>
<keyword evidence="11" id="KW-0934">Plastid</keyword>
<feature type="transmembrane region" description="Helical" evidence="9">
    <location>
        <begin position="281"/>
        <end position="299"/>
    </location>
</feature>
<feature type="transmembrane region" description="Helical" evidence="9">
    <location>
        <begin position="226"/>
        <end position="244"/>
    </location>
</feature>
<evidence type="ECO:0000256" key="8">
    <source>
        <dbReference type="ARBA" id="ARBA00023136"/>
    </source>
</evidence>
<accession>A0A7G5VUN0</accession>
<comment type="subunit">
    <text evidence="9">Component of the plastid Sec protein translocase complex, which is composed of at least SecY and SecE.</text>
</comment>
<evidence type="ECO:0000256" key="1">
    <source>
        <dbReference type="ARBA" id="ARBA00004141"/>
    </source>
</evidence>
<dbReference type="GO" id="GO:0006605">
    <property type="term" value="P:protein targeting"/>
    <property type="evidence" value="ECO:0007669"/>
    <property type="project" value="UniProtKB-UniRule"/>
</dbReference>
<keyword evidence="7 9" id="KW-0811">Translocation</keyword>
<keyword evidence="5 9" id="KW-0653">Protein transport</keyword>
<protein>
    <recommendedName>
        <fullName evidence="9">Protein translocase subunit SecY</fullName>
    </recommendedName>
</protein>
<sequence>MRDNWRNRLLVTCILVAIERLGMFVPVNTSSNLTSFWFNGGGWFVLGIIPSINASIVMQILISIIPALTRLQKEEGELGQKQIQTYTRYLTLCLAGIQASTICHQWSTWLFIVSGAMLVMWLAEQISHKGIGNGTSILVCSNIAANLLHHPIEAPWFIATMVLLLTMLGMIALQEAIRALPILSAKQLMQSVGQVYLLPMRLNQGGVMPIIFASSTLSFLHAWYVWWLYIACIIFFSHFYNLVIANPKELSENLNKMAVVIPSIRPGSETQQYLNRTLNRMTWIGGIGLSVIALLPWLFSSIKVFSGFGATSLLIVIGVSIDTMRQIRTYFIANTYERMIHYES</sequence>
<proteinExistence type="inferred from homology"/>
<dbReference type="PANTHER" id="PTHR10906">
    <property type="entry name" value="SECY/SEC61-ALPHA FAMILY MEMBER"/>
    <property type="match status" value="1"/>
</dbReference>
<evidence type="ECO:0000256" key="2">
    <source>
        <dbReference type="ARBA" id="ARBA00005751"/>
    </source>
</evidence>
<dbReference type="SUPFAM" id="SSF103491">
    <property type="entry name" value="Preprotein translocase SecY subunit"/>
    <property type="match status" value="1"/>
</dbReference>
<comment type="caution">
    <text evidence="9">Lacks conserved residue(s) required for the propagation of feature annotation.</text>
</comment>
<dbReference type="PROSITE" id="PS00756">
    <property type="entry name" value="SECY_2"/>
    <property type="match status" value="1"/>
</dbReference>
<comment type="subcellular location">
    <subcellularLocation>
        <location evidence="1">Membrane</location>
        <topology evidence="1">Multi-pass membrane protein</topology>
    </subcellularLocation>
    <subcellularLocation>
        <location evidence="9">Plastid</location>
        <location evidence="9">Chloroplast thylakoid membrane</location>
        <topology evidence="9">Multi-pass membrane protein</topology>
    </subcellularLocation>
</comment>
<keyword evidence="3 9" id="KW-0813">Transport</keyword>
<dbReference type="InterPro" id="IPR026593">
    <property type="entry name" value="SecY"/>
</dbReference>
<comment type="function">
    <text evidence="9">The central subunit of the protein translocation channel SecYE. Consists of two halves formed by TMs 1-5 and 6-10. These two domains form a lateral gate at the front which open onto the bilayer between TMs 2 and 7, and are clamped together by SecE at the back. The channel is closed by both a pore ring composed of hydrophobic SecY resides and a short helix (helix 2A) on the extracellular side of the membrane which forms a plug.</text>
</comment>
<feature type="transmembrane region" description="Helical" evidence="9">
    <location>
        <begin position="156"/>
        <end position="177"/>
    </location>
</feature>
<dbReference type="GeneID" id="60450303"/>
<feature type="transmembrane region" description="Helical" evidence="9">
    <location>
        <begin position="198"/>
        <end position="220"/>
    </location>
</feature>
<keyword evidence="11" id="KW-0150">Chloroplast</keyword>
<dbReference type="InterPro" id="IPR023201">
    <property type="entry name" value="SecY_dom_sf"/>
</dbReference>
<dbReference type="InterPro" id="IPR030659">
    <property type="entry name" value="SecY_CS"/>
</dbReference>
<dbReference type="EMBL" id="MN431657">
    <property type="protein sequence ID" value="QMX77397.1"/>
    <property type="molecule type" value="Genomic_DNA"/>
</dbReference>
<gene>
    <name evidence="9 11" type="primary">secY</name>
</gene>
<evidence type="ECO:0000256" key="5">
    <source>
        <dbReference type="ARBA" id="ARBA00022927"/>
    </source>
</evidence>
<reference evidence="11" key="1">
    <citation type="submission" date="2019-09" db="EMBL/GenBank/DDBJ databases">
        <authorList>
            <person name="Liu S.-L."/>
            <person name="Chiang Y.-R."/>
            <person name="Fu H.-Y."/>
        </authorList>
    </citation>
    <scope>NUCLEOTIDE SEQUENCE</scope>
    <source>
        <strain evidence="11">THAL066</strain>
    </source>
</reference>
<dbReference type="Pfam" id="PF00344">
    <property type="entry name" value="SecY"/>
    <property type="match status" value="1"/>
</dbReference>
<evidence type="ECO:0000256" key="3">
    <source>
        <dbReference type="ARBA" id="ARBA00022448"/>
    </source>
</evidence>
<evidence type="ECO:0000256" key="6">
    <source>
        <dbReference type="ARBA" id="ARBA00022989"/>
    </source>
</evidence>
<evidence type="ECO:0000256" key="7">
    <source>
        <dbReference type="ARBA" id="ARBA00023010"/>
    </source>
</evidence>
<keyword evidence="4 9" id="KW-0812">Transmembrane</keyword>
<dbReference type="InterPro" id="IPR002208">
    <property type="entry name" value="SecY/SEC61-alpha"/>
</dbReference>
<name>A0A7G5VUN0_9RHOD</name>
<dbReference type="GO" id="GO:0009535">
    <property type="term" value="C:chloroplast thylakoid membrane"/>
    <property type="evidence" value="ECO:0007669"/>
    <property type="project" value="UniProtKB-SubCell"/>
</dbReference>
<organism evidence="11">
    <name type="scientific">Cyanidiococcus yangmingshanensis</name>
    <dbReference type="NCBI Taxonomy" id="2690220"/>
    <lineage>
        <taxon>Eukaryota</taxon>
        <taxon>Rhodophyta</taxon>
        <taxon>Bangiophyceae</taxon>
        <taxon>Cyanidiales</taxon>
        <taxon>Cyanidiaceae</taxon>
        <taxon>Cyanidiococcus</taxon>
    </lineage>
</organism>
<evidence type="ECO:0000256" key="9">
    <source>
        <dbReference type="HAMAP-Rule" id="MF_01465"/>
    </source>
</evidence>
<dbReference type="HAMAP" id="MF_01465">
    <property type="entry name" value="SecY"/>
    <property type="match status" value="1"/>
</dbReference>
<feature type="transmembrane region" description="Helical" evidence="9">
    <location>
        <begin position="305"/>
        <end position="321"/>
    </location>
</feature>
<keyword evidence="8 9" id="KW-0472">Membrane</keyword>
<evidence type="ECO:0000256" key="4">
    <source>
        <dbReference type="ARBA" id="ARBA00022692"/>
    </source>
</evidence>
<comment type="similarity">
    <text evidence="2 9 10">Belongs to the SecY/SEC61-alpha family.</text>
</comment>
<keyword evidence="9" id="KW-0793">Thylakoid</keyword>
<dbReference type="GO" id="GO:0065002">
    <property type="term" value="P:intracellular protein transmembrane transport"/>
    <property type="evidence" value="ECO:0007669"/>
    <property type="project" value="UniProtKB-UniRule"/>
</dbReference>
<dbReference type="Gene3D" id="1.10.3370.10">
    <property type="entry name" value="SecY subunit domain"/>
    <property type="match status" value="1"/>
</dbReference>
<evidence type="ECO:0000256" key="10">
    <source>
        <dbReference type="RuleBase" id="RU004349"/>
    </source>
</evidence>
<dbReference type="AlphaFoldDB" id="A0A7G5VUN0"/>
<feature type="transmembrane region" description="Helical" evidence="9">
    <location>
        <begin position="44"/>
        <end position="68"/>
    </location>
</feature>
<evidence type="ECO:0000313" key="11">
    <source>
        <dbReference type="EMBL" id="QMX77397.1"/>
    </source>
</evidence>